<dbReference type="PANTHER" id="PTHR40661:SF1">
    <property type="entry name" value="HTH CRO_C1-TYPE DOMAIN-CONTAINING PROTEIN"/>
    <property type="match status" value="1"/>
</dbReference>
<evidence type="ECO:0000256" key="3">
    <source>
        <dbReference type="ARBA" id="ARBA00023163"/>
    </source>
</evidence>
<evidence type="ECO:0000313" key="5">
    <source>
        <dbReference type="EMBL" id="MCC9073221.1"/>
    </source>
</evidence>
<dbReference type="InterPro" id="IPR015927">
    <property type="entry name" value="Peptidase_S24_S26A/B/C"/>
</dbReference>
<keyword evidence="3" id="KW-0804">Transcription</keyword>
<dbReference type="EMBL" id="JAJJMO010000001">
    <property type="protein sequence ID" value="MCC9073221.1"/>
    <property type="molecule type" value="Genomic_DNA"/>
</dbReference>
<evidence type="ECO:0000259" key="4">
    <source>
        <dbReference type="Pfam" id="PF00717"/>
    </source>
</evidence>
<reference evidence="5" key="1">
    <citation type="submission" date="2021-11" db="EMBL/GenBank/DDBJ databases">
        <title>Description of novel Flavobacterium species.</title>
        <authorList>
            <person name="Saticioglu I.B."/>
            <person name="Ay H."/>
            <person name="Altun S."/>
            <person name="Duman M."/>
        </authorList>
    </citation>
    <scope>NUCLEOTIDE SEQUENCE</scope>
    <source>
        <strain evidence="5">F-65</strain>
    </source>
</reference>
<protein>
    <submittedName>
        <fullName evidence="5">S24 family peptidase</fullName>
    </submittedName>
</protein>
<dbReference type="Gene3D" id="2.10.109.10">
    <property type="entry name" value="Umud Fragment, subunit A"/>
    <property type="match status" value="1"/>
</dbReference>
<dbReference type="Pfam" id="PF00717">
    <property type="entry name" value="Peptidase_S24"/>
    <property type="match status" value="1"/>
</dbReference>
<name>A0ABS8MWR2_9FLAO</name>
<feature type="domain" description="Peptidase S24/S26A/S26B/S26C" evidence="4">
    <location>
        <begin position="115"/>
        <end position="221"/>
    </location>
</feature>
<accession>A0ABS8MWR2</accession>
<keyword evidence="2" id="KW-0238">DNA-binding</keyword>
<gene>
    <name evidence="5" type="ORF">LNQ49_16715</name>
</gene>
<keyword evidence="1" id="KW-0805">Transcription regulation</keyword>
<dbReference type="InterPro" id="IPR039418">
    <property type="entry name" value="LexA-like"/>
</dbReference>
<dbReference type="Proteomes" id="UP001430919">
    <property type="component" value="Unassembled WGS sequence"/>
</dbReference>
<evidence type="ECO:0000256" key="1">
    <source>
        <dbReference type="ARBA" id="ARBA00023015"/>
    </source>
</evidence>
<organism evidence="5 6">
    <name type="scientific">Flavobacterium pisciphilum</name>
    <dbReference type="NCBI Taxonomy" id="2893755"/>
    <lineage>
        <taxon>Bacteria</taxon>
        <taxon>Pseudomonadati</taxon>
        <taxon>Bacteroidota</taxon>
        <taxon>Flavobacteriia</taxon>
        <taxon>Flavobacteriales</taxon>
        <taxon>Flavobacteriaceae</taxon>
        <taxon>Flavobacterium</taxon>
    </lineage>
</organism>
<dbReference type="InterPro" id="IPR036286">
    <property type="entry name" value="LexA/Signal_pep-like_sf"/>
</dbReference>
<sequence length="238" mass="26930">MIVNRILQIIEYKGINKRKFYIETGLSNGFLDKVKDIGASKIEHILNAYPEISMIWLLTGKGNMLLNPIDLENKSDVENGLIQEPNSAYNAEIDKASLKQQVPLYDIQTPTGIASLFNDTDQTPIDFISIPNLPKCDGAIHVNGDSMYPIIKSGDVIIYKKVNNTTENIFWGEMYLVALVTDDLEEFIMIKWVQKSDKGDDWIKLVSENPQHQPKEILFKNIKGLALVKATIRINATY</sequence>
<evidence type="ECO:0000256" key="2">
    <source>
        <dbReference type="ARBA" id="ARBA00023125"/>
    </source>
</evidence>
<proteinExistence type="predicted"/>
<dbReference type="CDD" id="cd06529">
    <property type="entry name" value="S24_LexA-like"/>
    <property type="match status" value="1"/>
</dbReference>
<evidence type="ECO:0000313" key="6">
    <source>
        <dbReference type="Proteomes" id="UP001430919"/>
    </source>
</evidence>
<dbReference type="PANTHER" id="PTHR40661">
    <property type="match status" value="1"/>
</dbReference>
<dbReference type="SUPFAM" id="SSF51306">
    <property type="entry name" value="LexA/Signal peptidase"/>
    <property type="match status" value="1"/>
</dbReference>
<keyword evidence="6" id="KW-1185">Reference proteome</keyword>
<comment type="caution">
    <text evidence="5">The sequence shown here is derived from an EMBL/GenBank/DDBJ whole genome shotgun (WGS) entry which is preliminary data.</text>
</comment>
<dbReference type="RefSeq" id="WP_229990159.1">
    <property type="nucleotide sequence ID" value="NZ_JAJJMO010000001.1"/>
</dbReference>